<feature type="compositionally biased region" description="Polar residues" evidence="1">
    <location>
        <begin position="628"/>
        <end position="637"/>
    </location>
</feature>
<sequence>MSDARRNKRRASSRHEDEPAAKRKGRPKKADQTSQAPSTAMNRVQARRMVAENPNVQYTGDDLDAYYRELVSWHVDGPWDPEDDDAIDEEWEQSPQKANSEFKPSQHSSFLTMFKVCLRLFKSTPVAIFSPYHSLRYCSLAPNGYGNEWIYTKPFCDDFTDIMEHPFWESNTDLLATALQWTVICRLDDRRLWSGRLDKPCPALDSVYTEVERCHEQNIELSCSYHEMHVSERERILERGESPGEWSDLFYQIGELASEHTATKPKPAFMELLGLKVLPVTIHDLKLLTDALDSTDLRPEWNYSVDEASKGWSAEASGQDLPTMKKLPFVFEIAWKSVFRYVKLVKRKLASESSSPNGDDEDQDLQGSIHTSDGQDNESEPEIAHRPRTLRRRQVVDDDYDREDEFIPHSSPRINHEGNGEDDFMDDNSESNFGLDLLPDDTAQSTSGADVLLAHGPTLSSRRLLRPSEPSVYRSFHEEQMASEISSLKEENAKLYKLVQEGQKQQMELILNMKEEQNQQMLDMRNEQNKQIRDLMKEMESIKSELTQSREAPNQGDAEQSHPEQPSLPEATDAAPRSPELGTNFSAPPNDFEVLEETIDVEPMQDDIAPEQPVPKQKTPEPEVPEQPATSTQTQATEPVFGNLNPATGDEDRTQEVSQLPGAIDETSGTRTETNSSEQSSDLPPWPVFPPNPPMPRRNIARLACTGGGRFSAKSDARDVFVTPRSEVLKILKGYK</sequence>
<feature type="compositionally biased region" description="Pro residues" evidence="1">
    <location>
        <begin position="684"/>
        <end position="696"/>
    </location>
</feature>
<feature type="region of interest" description="Disordered" evidence="1">
    <location>
        <begin position="608"/>
        <end position="698"/>
    </location>
</feature>
<proteinExistence type="predicted"/>
<evidence type="ECO:0000313" key="3">
    <source>
        <dbReference type="Proteomes" id="UP000251714"/>
    </source>
</evidence>
<feature type="region of interest" description="Disordered" evidence="1">
    <location>
        <begin position="544"/>
        <end position="590"/>
    </location>
</feature>
<dbReference type="AlphaFoldDB" id="A0A365NCC0"/>
<gene>
    <name evidence="2" type="ORF">FPRO05_10724</name>
</gene>
<accession>A0A365NCC0</accession>
<organism evidence="2 3">
    <name type="scientific">Gibberella intermedia</name>
    <name type="common">Bulb rot disease fungus</name>
    <name type="synonym">Fusarium proliferatum</name>
    <dbReference type="NCBI Taxonomy" id="948311"/>
    <lineage>
        <taxon>Eukaryota</taxon>
        <taxon>Fungi</taxon>
        <taxon>Dikarya</taxon>
        <taxon>Ascomycota</taxon>
        <taxon>Pezizomycotina</taxon>
        <taxon>Sordariomycetes</taxon>
        <taxon>Hypocreomycetidae</taxon>
        <taxon>Hypocreales</taxon>
        <taxon>Nectriaceae</taxon>
        <taxon>Fusarium</taxon>
        <taxon>Fusarium fujikuroi species complex</taxon>
    </lineage>
</organism>
<protein>
    <submittedName>
        <fullName evidence="2">Uncharacterized protein</fullName>
    </submittedName>
</protein>
<feature type="compositionally biased region" description="Polar residues" evidence="1">
    <location>
        <begin position="365"/>
        <end position="374"/>
    </location>
</feature>
<feature type="compositionally biased region" description="Polar residues" evidence="1">
    <location>
        <begin position="667"/>
        <end position="682"/>
    </location>
</feature>
<feature type="compositionally biased region" description="Polar residues" evidence="1">
    <location>
        <begin position="32"/>
        <end position="42"/>
    </location>
</feature>
<evidence type="ECO:0000256" key="1">
    <source>
        <dbReference type="SAM" id="MobiDB-lite"/>
    </source>
</evidence>
<name>A0A365NCC0_GIBIN</name>
<evidence type="ECO:0000313" key="2">
    <source>
        <dbReference type="EMBL" id="RBA18429.1"/>
    </source>
</evidence>
<comment type="caution">
    <text evidence="2">The sequence shown here is derived from an EMBL/GenBank/DDBJ whole genome shotgun (WGS) entry which is preliminary data.</text>
</comment>
<dbReference type="EMBL" id="PKMI01000014">
    <property type="protein sequence ID" value="RBA18429.1"/>
    <property type="molecule type" value="Genomic_DNA"/>
</dbReference>
<dbReference type="Proteomes" id="UP000251714">
    <property type="component" value="Unassembled WGS sequence"/>
</dbReference>
<feature type="region of interest" description="Disordered" evidence="1">
    <location>
        <begin position="350"/>
        <end position="430"/>
    </location>
</feature>
<feature type="compositionally biased region" description="Basic residues" evidence="1">
    <location>
        <begin position="1"/>
        <end position="12"/>
    </location>
</feature>
<feature type="compositionally biased region" description="Acidic residues" evidence="1">
    <location>
        <begin position="420"/>
        <end position="429"/>
    </location>
</feature>
<reference evidence="2 3" key="1">
    <citation type="submission" date="2017-12" db="EMBL/GenBank/DDBJ databases">
        <title>Genome sequence of the mycotoxigenic crop pathogen Fusarium proliferatum, strain ITEM 2341 from Date Palm.</title>
        <authorList>
            <person name="Almiman B.F."/>
            <person name="Shittu T.A."/>
            <person name="Muthumeenakshi S."/>
            <person name="Baroncelli R."/>
            <person name="Sreenivasaprasada S."/>
        </authorList>
    </citation>
    <scope>NUCLEOTIDE SEQUENCE [LARGE SCALE GENOMIC DNA]</scope>
    <source>
        <strain evidence="2 3">ITEM 2341</strain>
    </source>
</reference>
<feature type="region of interest" description="Disordered" evidence="1">
    <location>
        <begin position="1"/>
        <end position="44"/>
    </location>
</feature>